<dbReference type="EMBL" id="AP023197">
    <property type="protein sequence ID" value="BCG34884.1"/>
    <property type="molecule type" value="Genomic_DNA"/>
</dbReference>
<dbReference type="EMBL" id="AASDFP010000030">
    <property type="protein sequence ID" value="EFB2193523.1"/>
    <property type="molecule type" value="Genomic_DNA"/>
</dbReference>
<evidence type="ECO:0000313" key="4">
    <source>
        <dbReference type="EMBL" id="EFB4533693.1"/>
    </source>
</evidence>
<accession>A0A0K4CMU7</accession>
<dbReference type="Proteomes" id="UP000542214">
    <property type="component" value="Unassembled WGS sequence"/>
</dbReference>
<gene>
    <name evidence="4" type="ORF">C0P57_002963</name>
    <name evidence="3" type="ORF">FIJ20_15000</name>
    <name evidence="2" type="ORF">TUM18780_00460</name>
</gene>
<evidence type="ECO:0000313" key="5">
    <source>
        <dbReference type="Proteomes" id="UP000509260"/>
    </source>
</evidence>
<organism evidence="3 6">
    <name type="scientific">Escherichia coli</name>
    <dbReference type="NCBI Taxonomy" id="562"/>
    <lineage>
        <taxon>Bacteria</taxon>
        <taxon>Pseudomonadati</taxon>
        <taxon>Pseudomonadota</taxon>
        <taxon>Gammaproteobacteria</taxon>
        <taxon>Enterobacterales</taxon>
        <taxon>Enterobacteriaceae</taxon>
        <taxon>Escherichia</taxon>
    </lineage>
</organism>
<evidence type="ECO:0000313" key="7">
    <source>
        <dbReference type="Proteomes" id="UP000542214"/>
    </source>
</evidence>
<feature type="compositionally biased region" description="Basic and acidic residues" evidence="1">
    <location>
        <begin position="1"/>
        <end position="40"/>
    </location>
</feature>
<name>A0A0K4CMU7_ECOLX</name>
<dbReference type="Proteomes" id="UP000519859">
    <property type="component" value="Unassembled WGS sequence"/>
</dbReference>
<reference evidence="3 6" key="1">
    <citation type="submission" date="2019-06" db="EMBL/GenBank/DDBJ databases">
        <authorList>
            <consortium name="NARMS: The National Antimicrobial Resistance Monitoring System"/>
        </authorList>
    </citation>
    <scope>NUCLEOTIDE SEQUENCE [LARGE SCALE GENOMIC DNA]</scope>
    <source>
        <strain evidence="4 7">FSIS11706358</strain>
        <strain evidence="3 6">FSIS11921886</strain>
    </source>
</reference>
<evidence type="ECO:0000313" key="6">
    <source>
        <dbReference type="Proteomes" id="UP000519859"/>
    </source>
</evidence>
<sequence length="60" mass="6939">MNINEKKSSFTPEELTRKYHEEATADSKNNHGDEINEKNNNKHITYFPVDAILDGNKHLP</sequence>
<evidence type="ECO:0000256" key="1">
    <source>
        <dbReference type="SAM" id="MobiDB-lite"/>
    </source>
</evidence>
<dbReference type="Proteomes" id="UP000509260">
    <property type="component" value="Chromosome"/>
</dbReference>
<evidence type="ECO:0000313" key="3">
    <source>
        <dbReference type="EMBL" id="EFB2193523.1"/>
    </source>
</evidence>
<protein>
    <submittedName>
        <fullName evidence="3">Uncharacterized protein</fullName>
    </submittedName>
</protein>
<dbReference type="AlphaFoldDB" id="A0A0K4CMU7"/>
<evidence type="ECO:0000313" key="2">
    <source>
        <dbReference type="EMBL" id="BCG34884.1"/>
    </source>
</evidence>
<reference evidence="2 5" key="2">
    <citation type="submission" date="2020-06" db="EMBL/GenBank/DDBJ databases">
        <title>Whole-genome sequencing of blaNDM-5 positive Escherichia coli isolated from a Japanese patient with no history of travel abroad.</title>
        <authorList>
            <person name="Ito Y."/>
            <person name="Aoki K."/>
            <person name="Nakayama N."/>
            <person name="Ohtsuka M."/>
            <person name="Ota M."/>
            <person name="Kaneko N."/>
            <person name="Yoshida M."/>
            <person name="Ishii Y."/>
            <person name="Tateda K."/>
            <person name="Matsuse H."/>
        </authorList>
    </citation>
    <scope>NUCLEOTIDE SEQUENCE [LARGE SCALE GENOMIC DNA]</scope>
    <source>
        <strain evidence="2 5">TUM18780</strain>
    </source>
</reference>
<feature type="region of interest" description="Disordered" evidence="1">
    <location>
        <begin position="1"/>
        <end position="43"/>
    </location>
</feature>
<dbReference type="EMBL" id="AASFZR010000045">
    <property type="protein sequence ID" value="EFB4533693.1"/>
    <property type="molecule type" value="Genomic_DNA"/>
</dbReference>
<dbReference type="RefSeq" id="WP_001024481.1">
    <property type="nucleotide sequence ID" value="NZ_AP023190.1"/>
</dbReference>
<proteinExistence type="predicted"/>